<feature type="chain" id="PRO_5047130751" evidence="4">
    <location>
        <begin position="29"/>
        <end position="950"/>
    </location>
</feature>
<dbReference type="InterPro" id="IPR008979">
    <property type="entry name" value="Galactose-bd-like_sf"/>
</dbReference>
<evidence type="ECO:0000259" key="6">
    <source>
        <dbReference type="Pfam" id="PF02836"/>
    </source>
</evidence>
<feature type="domain" description="Mannosidase Ig/CBM-like" evidence="7">
    <location>
        <begin position="771"/>
        <end position="848"/>
    </location>
</feature>
<feature type="domain" description="Beta-mannosidase-like galactose-binding" evidence="9">
    <location>
        <begin position="104"/>
        <end position="266"/>
    </location>
</feature>
<comment type="similarity">
    <text evidence="1">Belongs to the glycosyl hydrolase 2 family.</text>
</comment>
<dbReference type="Pfam" id="PF00703">
    <property type="entry name" value="Glyco_hydro_2"/>
    <property type="match status" value="1"/>
</dbReference>
<dbReference type="Pfam" id="PF22666">
    <property type="entry name" value="Glyco_hydro_2_N2"/>
    <property type="match status" value="1"/>
</dbReference>
<dbReference type="Gene3D" id="2.60.120.260">
    <property type="entry name" value="Galactose-binding domain-like"/>
    <property type="match status" value="1"/>
</dbReference>
<keyword evidence="4" id="KW-0732">Signal</keyword>
<dbReference type="InterPro" id="IPR043534">
    <property type="entry name" value="EBDG/EBM"/>
</dbReference>
<dbReference type="InterPro" id="IPR017853">
    <property type="entry name" value="GH"/>
</dbReference>
<dbReference type="SUPFAM" id="SSF51445">
    <property type="entry name" value="(Trans)glycosidases"/>
    <property type="match status" value="1"/>
</dbReference>
<dbReference type="InterPro" id="IPR006102">
    <property type="entry name" value="Ig-like_GH2"/>
</dbReference>
<sequence length="950" mass="105585">MKFFESSGLRVVLLLSAFGLGSGPHAQAQYKLNYGLKEPQEASLLPRAAAPLSTATRKPKVAPSPTLTPTPDGSFLLRHGWELTPANAVKADGAAISTPGFSSASWYNATVPGTVLGTLVDQGVYPDPYLGLNNLHIPDSLSRQAWWYRTAFAVPAREKNKTVWLQFQGINYAAEVWLNGRKVGTMQGAFKRGRFDISSLVSRTGPNALAVHILPPPNPGIPHEESARTGQGPNGGLHALDGPAFISSEGWDWVPGIRDRNMGLWQDVSLKFTDDVTLQHPQVITDLPLPDTTRADLTIRTEVANHGRQARTVTLKGEIEGISFSQKVSLQAGEQKTVAFTPAQFPQLRLVKPHLWWPNGYGAPALYPLRLTVAENGRVSDQQTLRFGIRELSYEMTVDGPAQPGQRVEFNPLAVKNPAQLLFDNTKRREVEPGVWVASLRLGTEAAALLPVPAPAAAPYLVLKVNGQRIYCKGGNWGMDDGMKRVSRAHLEPYFKLHQNAHFNMIRNWTGESTEEAFYDLADEYGMLIWNDFWISTEGYNLEPTNNALFLDNAQDIVRHFRNHPSIAIWCPRNEGYAPVPLEDALASLIMQEDGTRFYQGNSRNLNLRPSGPWHYFKSPVDYFNNNAQGFTTEIGTFSVPEAETIRKFIPKADLWPVSDTWYYHDFHEEQGQKDYIAAANSRYGASAGVDEFAAKLQFLNYDSHRAIFEAWNSKLWHNTSGVLLWMTHPAWPSMIWQTYTYDYQTHASYYGAQKACEPIHAQMNLHDNCVVVINSSLKTIKDATVQVKAFALDGKELFAQQQRVQVAANQLTTAFTPELPASPAGPYLVRVQLLSPTGAVISRNEYWKAENDAFQSFARQPPVQAACKITARDASARKLTFRVSNPAPTAALNVRFVLLGKDQQPILPAYFSDAYFTLLPNESRLITVEYPEGLKAQDLSVASGGFNVK</sequence>
<feature type="domain" description="Glycoside hydrolase family 2 catalytic" evidence="6">
    <location>
        <begin position="463"/>
        <end position="598"/>
    </location>
</feature>
<accession>A0ABR8JVY8</accession>
<dbReference type="Gene3D" id="3.20.20.80">
    <property type="entry name" value="Glycosidases"/>
    <property type="match status" value="1"/>
</dbReference>
<feature type="domain" description="Exo-beta-D-glucosaminidase Ig-fold" evidence="8">
    <location>
        <begin position="851"/>
        <end position="949"/>
    </location>
</feature>
<evidence type="ECO:0000256" key="1">
    <source>
        <dbReference type="ARBA" id="ARBA00007401"/>
    </source>
</evidence>
<dbReference type="InterPro" id="IPR006103">
    <property type="entry name" value="Glyco_hydro_2_cat"/>
</dbReference>
<comment type="caution">
    <text evidence="10">The sequence shown here is derived from an EMBL/GenBank/DDBJ whole genome shotgun (WGS) entry which is preliminary data.</text>
</comment>
<feature type="domain" description="Glycoside hydrolase family 2 immunoglobulin-like beta-sandwich" evidence="5">
    <location>
        <begin position="280"/>
        <end position="390"/>
    </location>
</feature>
<dbReference type="InterPro" id="IPR013783">
    <property type="entry name" value="Ig-like_fold"/>
</dbReference>
<dbReference type="Pfam" id="PF17786">
    <property type="entry name" value="Mannosidase_ig"/>
    <property type="match status" value="1"/>
</dbReference>
<keyword evidence="11" id="KW-1185">Reference proteome</keyword>
<gene>
    <name evidence="10" type="ORF">IC234_13370</name>
</gene>
<evidence type="ECO:0000313" key="10">
    <source>
        <dbReference type="EMBL" id="MBD2723118.1"/>
    </source>
</evidence>
<evidence type="ECO:0000259" key="7">
    <source>
        <dbReference type="Pfam" id="PF17786"/>
    </source>
</evidence>
<protein>
    <submittedName>
        <fullName evidence="10">Glycoside hydrolase family 2</fullName>
    </submittedName>
</protein>
<evidence type="ECO:0000256" key="2">
    <source>
        <dbReference type="ARBA" id="ARBA00022801"/>
    </source>
</evidence>
<dbReference type="Pfam" id="PF18368">
    <property type="entry name" value="Ig_GlcNase"/>
    <property type="match status" value="1"/>
</dbReference>
<dbReference type="Gene3D" id="2.60.40.10">
    <property type="entry name" value="Immunoglobulins"/>
    <property type="match status" value="2"/>
</dbReference>
<evidence type="ECO:0000259" key="9">
    <source>
        <dbReference type="Pfam" id="PF22666"/>
    </source>
</evidence>
<proteinExistence type="inferred from homology"/>
<evidence type="ECO:0000259" key="8">
    <source>
        <dbReference type="Pfam" id="PF18368"/>
    </source>
</evidence>
<dbReference type="PANTHER" id="PTHR43536:SF1">
    <property type="entry name" value="MANNOSYLGLYCOPROTEIN ENDO-BETA-MANNOSIDASE"/>
    <property type="match status" value="1"/>
</dbReference>
<dbReference type="SUPFAM" id="SSF49785">
    <property type="entry name" value="Galactose-binding domain-like"/>
    <property type="match status" value="1"/>
</dbReference>
<dbReference type="GO" id="GO:0016787">
    <property type="term" value="F:hydrolase activity"/>
    <property type="evidence" value="ECO:0007669"/>
    <property type="project" value="UniProtKB-KW"/>
</dbReference>
<keyword evidence="2 10" id="KW-0378">Hydrolase</keyword>
<dbReference type="InterPro" id="IPR036156">
    <property type="entry name" value="Beta-gal/glucu_dom_sf"/>
</dbReference>
<dbReference type="EMBL" id="JACXAC010000004">
    <property type="protein sequence ID" value="MBD2723118.1"/>
    <property type="molecule type" value="Genomic_DNA"/>
</dbReference>
<dbReference type="SUPFAM" id="SSF49303">
    <property type="entry name" value="beta-Galactosidase/glucuronidase domain"/>
    <property type="match status" value="3"/>
</dbReference>
<evidence type="ECO:0000256" key="3">
    <source>
        <dbReference type="ARBA" id="ARBA00023295"/>
    </source>
</evidence>
<reference evidence="10 11" key="1">
    <citation type="submission" date="2020-09" db="EMBL/GenBank/DDBJ databases">
        <authorList>
            <person name="Kim M.K."/>
        </authorList>
    </citation>
    <scope>NUCLEOTIDE SEQUENCE [LARGE SCALE GENOMIC DNA]</scope>
    <source>
        <strain evidence="10 11">BT189</strain>
    </source>
</reference>
<dbReference type="RefSeq" id="WP_190925420.1">
    <property type="nucleotide sequence ID" value="NZ_JACXAC010000004.1"/>
</dbReference>
<dbReference type="PANTHER" id="PTHR43536">
    <property type="entry name" value="MANNOSYLGLYCOPROTEIN ENDO-BETA-MANNOSIDASE"/>
    <property type="match status" value="1"/>
</dbReference>
<evidence type="ECO:0000313" key="11">
    <source>
        <dbReference type="Proteomes" id="UP000606003"/>
    </source>
</evidence>
<dbReference type="InterPro" id="IPR041447">
    <property type="entry name" value="Mannosidase_ig"/>
</dbReference>
<dbReference type="Proteomes" id="UP000606003">
    <property type="component" value="Unassembled WGS sequence"/>
</dbReference>
<dbReference type="Pfam" id="PF02836">
    <property type="entry name" value="Glyco_hydro_2_C"/>
    <property type="match status" value="1"/>
</dbReference>
<evidence type="ECO:0000259" key="5">
    <source>
        <dbReference type="Pfam" id="PF00703"/>
    </source>
</evidence>
<keyword evidence="3" id="KW-0326">Glycosidase</keyword>
<dbReference type="InterPro" id="IPR054593">
    <property type="entry name" value="Beta-mannosidase-like_N2"/>
</dbReference>
<organism evidence="10 11">
    <name type="scientific">Hymenobacter armeniacus</name>
    <dbReference type="NCBI Taxonomy" id="2771358"/>
    <lineage>
        <taxon>Bacteria</taxon>
        <taxon>Pseudomonadati</taxon>
        <taxon>Bacteroidota</taxon>
        <taxon>Cytophagia</taxon>
        <taxon>Cytophagales</taxon>
        <taxon>Hymenobacteraceae</taxon>
        <taxon>Hymenobacter</taxon>
    </lineage>
</organism>
<evidence type="ECO:0000256" key="4">
    <source>
        <dbReference type="SAM" id="SignalP"/>
    </source>
</evidence>
<name>A0ABR8JVY8_9BACT</name>
<dbReference type="InterPro" id="IPR041351">
    <property type="entry name" value="Ig_GlcNase"/>
</dbReference>
<feature type="signal peptide" evidence="4">
    <location>
        <begin position="1"/>
        <end position="28"/>
    </location>
</feature>